<dbReference type="InterPro" id="IPR044866">
    <property type="entry name" value="HNF_P1"/>
</dbReference>
<feature type="DNA-binding region" description="Homeobox" evidence="9">
    <location>
        <begin position="284"/>
        <end position="364"/>
    </location>
</feature>
<dbReference type="GO" id="GO:0005634">
    <property type="term" value="C:nucleus"/>
    <property type="evidence" value="ECO:0007669"/>
    <property type="project" value="UniProtKB-SubCell"/>
</dbReference>
<gene>
    <name evidence="15" type="primary">HNF1A</name>
</gene>
<dbReference type="GeneID" id="104980200"/>
<evidence type="ECO:0000256" key="1">
    <source>
        <dbReference type="ARBA" id="ARBA00004123"/>
    </source>
</evidence>
<evidence type="ECO:0000259" key="11">
    <source>
        <dbReference type="PROSITE" id="PS50071"/>
    </source>
</evidence>
<evidence type="ECO:0000256" key="5">
    <source>
        <dbReference type="ARBA" id="ARBA00023155"/>
    </source>
</evidence>
<feature type="region of interest" description="Disordered" evidence="10">
    <location>
        <begin position="123"/>
        <end position="166"/>
    </location>
</feature>
<dbReference type="InterPro" id="IPR039066">
    <property type="entry name" value="HNF-1"/>
</dbReference>
<evidence type="ECO:0000313" key="15">
    <source>
        <dbReference type="RefSeq" id="XP_010827142.1"/>
    </source>
</evidence>
<dbReference type="GO" id="GO:0030073">
    <property type="term" value="P:insulin secretion"/>
    <property type="evidence" value="ECO:0007669"/>
    <property type="project" value="InterPro"/>
</dbReference>
<dbReference type="GO" id="GO:0031016">
    <property type="term" value="P:pancreas development"/>
    <property type="evidence" value="ECO:0007669"/>
    <property type="project" value="InterPro"/>
</dbReference>
<dbReference type="SUPFAM" id="SSF46689">
    <property type="entry name" value="Homeodomain-like"/>
    <property type="match status" value="1"/>
</dbReference>
<feature type="region of interest" description="Disordered" evidence="10">
    <location>
        <begin position="369"/>
        <end position="423"/>
    </location>
</feature>
<evidence type="ECO:0000256" key="2">
    <source>
        <dbReference type="ARBA" id="ARBA00009966"/>
    </source>
</evidence>
<dbReference type="CTD" id="6927"/>
<evidence type="ECO:0000256" key="8">
    <source>
        <dbReference type="ARBA" id="ARBA00023242"/>
    </source>
</evidence>
<reference evidence="15" key="1">
    <citation type="submission" date="2025-08" db="UniProtKB">
        <authorList>
            <consortium name="RefSeq"/>
        </authorList>
    </citation>
    <scope>IDENTIFICATION</scope>
    <source>
        <tissue evidence="15">Blood</tissue>
    </source>
</reference>
<comment type="similarity">
    <text evidence="2">Belongs to the HNF1 homeobox family.</text>
</comment>
<accession>A0A6P3GKD7</accession>
<dbReference type="InterPro" id="IPR010982">
    <property type="entry name" value="Lambda_DNA-bd_dom_sf"/>
</dbReference>
<dbReference type="InterPro" id="IPR006897">
    <property type="entry name" value="HNF1b_C"/>
</dbReference>
<dbReference type="AlphaFoldDB" id="A0A6P3GKD7"/>
<dbReference type="PROSITE" id="PS50071">
    <property type="entry name" value="HOMEOBOX_2"/>
    <property type="match status" value="1"/>
</dbReference>
<evidence type="ECO:0000256" key="7">
    <source>
        <dbReference type="ARBA" id="ARBA00023163"/>
    </source>
</evidence>
<evidence type="ECO:0000256" key="6">
    <source>
        <dbReference type="ARBA" id="ARBA00023159"/>
    </source>
</evidence>
<dbReference type="InterPro" id="IPR044869">
    <property type="entry name" value="HNF-1_POU"/>
</dbReference>
<evidence type="ECO:0000259" key="13">
    <source>
        <dbReference type="PROSITE" id="PS51937"/>
    </source>
</evidence>
<dbReference type="SMART" id="SM00389">
    <property type="entry name" value="HOX"/>
    <property type="match status" value="1"/>
</dbReference>
<feature type="domain" description="HNF-p1" evidence="13">
    <location>
        <begin position="84"/>
        <end position="115"/>
    </location>
</feature>
<dbReference type="GO" id="GO:0000981">
    <property type="term" value="F:DNA-binding transcription factor activity, RNA polymerase II-specific"/>
    <property type="evidence" value="ECO:0007669"/>
    <property type="project" value="TreeGrafter"/>
</dbReference>
<keyword evidence="14" id="KW-1185">Reference proteome</keyword>
<keyword evidence="3" id="KW-0805">Transcription regulation</keyword>
<dbReference type="OrthoDB" id="10069265at2759"/>
<dbReference type="Pfam" id="PF04813">
    <property type="entry name" value="HNF-1A_C"/>
    <property type="match status" value="1"/>
</dbReference>
<dbReference type="FunFam" id="1.10.260.40:FF:000009">
    <property type="entry name" value="Hepatocyte nuclear factor 1-beta"/>
    <property type="match status" value="1"/>
</dbReference>
<sequence>MLQTSAHTVGENKYGDKSSQLQFTEHRLSESISWVRSSQVVPPGESLRGAAAGAMQLPGAGNKGESHEGTAHGVLPDLLLDLRICPQWSQLQTELLAALLESGLSKEALIQALGEPGPYLLAGDGPLDKGESCGSGGSRGELAELPNGLGETRGSEDETDDDGDDFTPPILKELESLSPEEAAHQKAVVETLLQEDPWRVAKMVKSYLQQHNIPQREVVDTTGLNQSHLSQHLNKGTPMKTQKRAALYTWYVRKQREVAQQFTHAGQGGLIEEPAGDELPTKKGRRNRFKWGPASQQILFQAYERQKNPSKEEREALVEECNRAECIQRGVSPSQAQGLGSNLVTEVRVYNWFANRRKEEAFRHKLAMDTYSGPPPGPGPSPVLPAHSSPGLPPPALSPSKVHGVRYGQPATSEGAEVPSSSGGPLVTVSAPLHQVSPTGLEPSHSLLSTEAKLVSATGGPLPPVSTLTALHSLEQTSPGLSQQPQNLIMASLPGVMAIGPGEPASLGPTFTNTGASTLVIGLASTQAQSVPVINSMGSSLTTLQPVQFSQPLHPSYQQPLMPSVQSHVAQSPFMATMAQLQSPHALYSHKPEVAQYTHTGLLPQTMLITDTTNLSALASLTPTKQVFTSDAEASSESGLHTPVSQATTIHIPGQDPAGIQQLQPSHRLSASPTVSSSSLVLYQSSDSTNGHSHLLPSNHSVIETFISTQMASSSQ</sequence>
<dbReference type="SUPFAM" id="SSF47413">
    <property type="entry name" value="lambda repressor-like DNA-binding domains"/>
    <property type="match status" value="1"/>
</dbReference>
<keyword evidence="4 9" id="KW-0238">DNA-binding</keyword>
<organism evidence="14 15">
    <name type="scientific">Bison bison bison</name>
    <name type="common">North American plains bison</name>
    <dbReference type="NCBI Taxonomy" id="43346"/>
    <lineage>
        <taxon>Eukaryota</taxon>
        <taxon>Metazoa</taxon>
        <taxon>Chordata</taxon>
        <taxon>Craniata</taxon>
        <taxon>Vertebrata</taxon>
        <taxon>Euteleostomi</taxon>
        <taxon>Mammalia</taxon>
        <taxon>Eutheria</taxon>
        <taxon>Laurasiatheria</taxon>
        <taxon>Artiodactyla</taxon>
        <taxon>Ruminantia</taxon>
        <taxon>Pecora</taxon>
        <taxon>Bovidae</taxon>
        <taxon>Bovinae</taxon>
        <taxon>Bison</taxon>
    </lineage>
</organism>
<dbReference type="InterPro" id="IPR023219">
    <property type="entry name" value="HNF1_dimer_N_dom_sf"/>
</dbReference>
<keyword evidence="8 9" id="KW-0539">Nucleus</keyword>
<feature type="domain" description="Homeobox" evidence="11">
    <location>
        <begin position="282"/>
        <end position="363"/>
    </location>
</feature>
<feature type="region of interest" description="Disordered" evidence="10">
    <location>
        <begin position="269"/>
        <end position="288"/>
    </location>
</feature>
<keyword evidence="5 9" id="KW-0371">Homeobox</keyword>
<dbReference type="InterPro" id="IPR001356">
    <property type="entry name" value="HD"/>
</dbReference>
<dbReference type="GO" id="GO:0001889">
    <property type="term" value="P:liver development"/>
    <property type="evidence" value="ECO:0007669"/>
    <property type="project" value="InterPro"/>
</dbReference>
<evidence type="ECO:0000256" key="10">
    <source>
        <dbReference type="SAM" id="MobiDB-lite"/>
    </source>
</evidence>
<dbReference type="Pfam" id="PF04814">
    <property type="entry name" value="HNF-1_N"/>
    <property type="match status" value="1"/>
</dbReference>
<evidence type="ECO:0000259" key="12">
    <source>
        <dbReference type="PROSITE" id="PS51936"/>
    </source>
</evidence>
<keyword evidence="6" id="KW-0010">Activator</keyword>
<dbReference type="PROSITE" id="PS51937">
    <property type="entry name" value="HNF_P1"/>
    <property type="match status" value="1"/>
</dbReference>
<comment type="subcellular location">
    <subcellularLocation>
        <location evidence="1 9">Nucleus</location>
    </subcellularLocation>
</comment>
<name>A0A6P3GKD7_BISBB</name>
<dbReference type="KEGG" id="bbis:104980200"/>
<proteinExistence type="inferred from homology"/>
<dbReference type="Gene3D" id="1.10.10.60">
    <property type="entry name" value="Homeodomain-like"/>
    <property type="match status" value="1"/>
</dbReference>
<dbReference type="GO" id="GO:0045893">
    <property type="term" value="P:positive regulation of DNA-templated transcription"/>
    <property type="evidence" value="ECO:0007669"/>
    <property type="project" value="InterPro"/>
</dbReference>
<dbReference type="CDD" id="cd00086">
    <property type="entry name" value="homeodomain"/>
    <property type="match status" value="1"/>
</dbReference>
<evidence type="ECO:0000313" key="14">
    <source>
        <dbReference type="Proteomes" id="UP000515208"/>
    </source>
</evidence>
<dbReference type="InterPro" id="IPR006898">
    <property type="entry name" value="HNF1a_C"/>
</dbReference>
<evidence type="ECO:0000256" key="9">
    <source>
        <dbReference type="PROSITE-ProRule" id="PRU00108"/>
    </source>
</evidence>
<dbReference type="PANTHER" id="PTHR11568">
    <property type="entry name" value="HEPATOCYTE NUCLEAR FACTOR 1"/>
    <property type="match status" value="1"/>
</dbReference>
<feature type="domain" description="POU-specific atypical" evidence="12">
    <location>
        <begin position="172"/>
        <end position="267"/>
    </location>
</feature>
<dbReference type="Pfam" id="PF04812">
    <property type="entry name" value="HNF-1B_C"/>
    <property type="match status" value="1"/>
</dbReference>
<evidence type="ECO:0000256" key="3">
    <source>
        <dbReference type="ARBA" id="ARBA00023015"/>
    </source>
</evidence>
<dbReference type="SUPFAM" id="SSF100957">
    <property type="entry name" value="Dimerization cofactor of HNF-1 alpha"/>
    <property type="match status" value="1"/>
</dbReference>
<dbReference type="InterPro" id="IPR009057">
    <property type="entry name" value="Homeodomain-like_sf"/>
</dbReference>
<feature type="region of interest" description="Disordered" evidence="10">
    <location>
        <begin position="1"/>
        <end position="20"/>
    </location>
</feature>
<dbReference type="FunFam" id="1.10.10.60:FF:000043">
    <property type="entry name" value="Hepatocyte nuclear factor 1-beta"/>
    <property type="match status" value="1"/>
</dbReference>
<dbReference type="Proteomes" id="UP000515208">
    <property type="component" value="Unplaced"/>
</dbReference>
<feature type="compositionally biased region" description="Pro residues" evidence="10">
    <location>
        <begin position="373"/>
        <end position="383"/>
    </location>
</feature>
<protein>
    <submittedName>
        <fullName evidence="15">Hepatocyte nuclear factor 1-alpha</fullName>
    </submittedName>
</protein>
<dbReference type="PROSITE" id="PS51936">
    <property type="entry name" value="POU_4"/>
    <property type="match status" value="1"/>
</dbReference>
<dbReference type="RefSeq" id="XP_010827142.1">
    <property type="nucleotide sequence ID" value="XM_010828840.1"/>
</dbReference>
<dbReference type="GO" id="GO:0000978">
    <property type="term" value="F:RNA polymerase II cis-regulatory region sequence-specific DNA binding"/>
    <property type="evidence" value="ECO:0007669"/>
    <property type="project" value="TreeGrafter"/>
</dbReference>
<keyword evidence="7" id="KW-0804">Transcription</keyword>
<dbReference type="Gene3D" id="1.10.260.40">
    <property type="entry name" value="lambda repressor-like DNA-binding domains"/>
    <property type="match status" value="1"/>
</dbReference>
<dbReference type="PANTHER" id="PTHR11568:SF4">
    <property type="entry name" value="HEPATOCYTE NUCLEAR FACTOR 1-ALPHA"/>
    <property type="match status" value="1"/>
</dbReference>
<evidence type="ECO:0000256" key="4">
    <source>
        <dbReference type="ARBA" id="ARBA00023125"/>
    </source>
</evidence>
<dbReference type="InterPro" id="IPR006899">
    <property type="entry name" value="HNF-1_N"/>
</dbReference>